<dbReference type="EMBL" id="BAABWN010000017">
    <property type="protein sequence ID" value="GAA6169937.1"/>
    <property type="molecule type" value="Genomic_DNA"/>
</dbReference>
<evidence type="ECO:0000313" key="1">
    <source>
        <dbReference type="EMBL" id="GAA6169937.1"/>
    </source>
</evidence>
<dbReference type="Proteomes" id="UP001465153">
    <property type="component" value="Unassembled WGS sequence"/>
</dbReference>
<evidence type="ECO:0008006" key="3">
    <source>
        <dbReference type="Google" id="ProtNLM"/>
    </source>
</evidence>
<gene>
    <name evidence="1" type="ORF">NBRC116591_37490</name>
</gene>
<organism evidence="1 2">
    <name type="scientific">Sessilibacter corallicola</name>
    <dbReference type="NCBI Taxonomy" id="2904075"/>
    <lineage>
        <taxon>Bacteria</taxon>
        <taxon>Pseudomonadati</taxon>
        <taxon>Pseudomonadota</taxon>
        <taxon>Gammaproteobacteria</taxon>
        <taxon>Cellvibrionales</taxon>
        <taxon>Cellvibrionaceae</taxon>
        <taxon>Sessilibacter</taxon>
    </lineage>
</organism>
<sequence>MIESNLSSSALIRDLNPTRPSSNGVIDAGLRGLESSQNALVRSAQEVTFATVTSNENQPVVLEADIQQALVDQIRSQQVFNASAEVVAVGDENIGTLVDTIA</sequence>
<comment type="caution">
    <text evidence="1">The sequence shown here is derived from an EMBL/GenBank/DDBJ whole genome shotgun (WGS) entry which is preliminary data.</text>
</comment>
<protein>
    <recommendedName>
        <fullName evidence="3">Flagellar basal-body/hook protein C-terminal domain-containing protein</fullName>
    </recommendedName>
</protein>
<evidence type="ECO:0000313" key="2">
    <source>
        <dbReference type="Proteomes" id="UP001465153"/>
    </source>
</evidence>
<proteinExistence type="predicted"/>
<dbReference type="RefSeq" id="WP_353304324.1">
    <property type="nucleotide sequence ID" value="NZ_BAABWN010000017.1"/>
</dbReference>
<accession>A0ABQ0AED6</accession>
<name>A0ABQ0AED6_9GAMM</name>
<keyword evidence="2" id="KW-1185">Reference proteome</keyword>
<reference evidence="1 2" key="1">
    <citation type="submission" date="2024-04" db="EMBL/GenBank/DDBJ databases">
        <title>Draft genome sequence of Sessilibacter corallicola NBRC 116591.</title>
        <authorList>
            <person name="Miyakawa T."/>
            <person name="Kusuya Y."/>
            <person name="Miura T."/>
        </authorList>
    </citation>
    <scope>NUCLEOTIDE SEQUENCE [LARGE SCALE GENOMIC DNA]</scope>
    <source>
        <strain evidence="1 2">KU-00831-HH</strain>
    </source>
</reference>